<dbReference type="InterPro" id="IPR051458">
    <property type="entry name" value="Cyt/Met_Dipeptidase"/>
</dbReference>
<name>A0A413FRZ8_WEICO</name>
<keyword evidence="3" id="KW-0378">Hydrolase</keyword>
<dbReference type="Gene3D" id="3.40.630.10">
    <property type="entry name" value="Zn peptidases"/>
    <property type="match status" value="1"/>
</dbReference>
<feature type="domain" description="Peptidase M20 dimerisation" evidence="4">
    <location>
        <begin position="185"/>
        <end position="340"/>
    </location>
</feature>
<evidence type="ECO:0000256" key="3">
    <source>
        <dbReference type="ARBA" id="ARBA00022801"/>
    </source>
</evidence>
<dbReference type="InterPro" id="IPR011650">
    <property type="entry name" value="Peptidase_M20_dimer"/>
</dbReference>
<dbReference type="GO" id="GO:0046872">
    <property type="term" value="F:metal ion binding"/>
    <property type="evidence" value="ECO:0007669"/>
    <property type="project" value="UniProtKB-KW"/>
</dbReference>
<evidence type="ECO:0000259" key="4">
    <source>
        <dbReference type="Pfam" id="PF07687"/>
    </source>
</evidence>
<dbReference type="Pfam" id="PF01546">
    <property type="entry name" value="Peptidase_M20"/>
    <property type="match status" value="1"/>
</dbReference>
<evidence type="ECO:0000313" key="5">
    <source>
        <dbReference type="EMBL" id="MBC6499649.1"/>
    </source>
</evidence>
<proteinExistence type="predicted"/>
<dbReference type="SUPFAM" id="SSF53187">
    <property type="entry name" value="Zn-dependent exopeptidases"/>
    <property type="match status" value="1"/>
</dbReference>
<dbReference type="PANTHER" id="PTHR43270">
    <property type="entry name" value="BETA-ALA-HIS DIPEPTIDASE"/>
    <property type="match status" value="1"/>
</dbReference>
<dbReference type="PANTHER" id="PTHR43270:SF8">
    <property type="entry name" value="DI- AND TRIPEPTIDASE DUG2-RELATED"/>
    <property type="match status" value="1"/>
</dbReference>
<keyword evidence="2" id="KW-0479">Metal-binding</keyword>
<comment type="caution">
    <text evidence="5">The sequence shown here is derived from an EMBL/GenBank/DDBJ whole genome shotgun (WGS) entry which is preliminary data.</text>
</comment>
<dbReference type="Gene3D" id="3.30.70.360">
    <property type="match status" value="1"/>
</dbReference>
<dbReference type="Proteomes" id="UP000650485">
    <property type="component" value="Unassembled WGS sequence"/>
</dbReference>
<dbReference type="GO" id="GO:0005829">
    <property type="term" value="C:cytosol"/>
    <property type="evidence" value="ECO:0007669"/>
    <property type="project" value="TreeGrafter"/>
</dbReference>
<dbReference type="InterPro" id="IPR002933">
    <property type="entry name" value="Peptidase_M20"/>
</dbReference>
<dbReference type="GO" id="GO:0009014">
    <property type="term" value="F:succinyl-diaminopimelate desuccinylase activity"/>
    <property type="evidence" value="ECO:0007669"/>
    <property type="project" value="TreeGrafter"/>
</dbReference>
<gene>
    <name evidence="5" type="ORF">H7R52_16095</name>
</gene>
<evidence type="ECO:0000256" key="1">
    <source>
        <dbReference type="ARBA" id="ARBA00022670"/>
    </source>
</evidence>
<sequence>MSSNREKNLQVLSDLVAMPSVSARREGLDVAAKYLRDVFRDAGAEVTYDDSFPAPFVLAKFLSNRPDAKTLVLYNHYDVQPEDPIALWETDPFTLTEKDGRLYGRGVADDKGHITARLEAVEDYLALHETLPVNVYFVVEGAEESGSEHFKDYLEKYAYEFENVDLVIWESGTVHGDDRLEVFGGNKGIITFTLSAQTAAEDIHSSFAAVVDSAAWRLIDAIASLRGQDGEILIDGLYETAREPNEREQALVRGGEVTPASLKRDFGLRRPLLTETTGEDFYDNLFFKSNLNIEGIQSGYQGPGVKTVTPASATAKLEIRLVPGQEPQDVFDKLVGQLKRNGFGDVEATLTLATPGYRSDMSAPRILSLVTLAEQLYHTVEVAPTSAGTGPMYWAIKYIGAPIAAVGLVYDGSQIHAPNENIRLSDYEHHVALVTALIADYSEKD</sequence>
<accession>A0A413FRZ8</accession>
<dbReference type="GO" id="GO:0008233">
    <property type="term" value="F:peptidase activity"/>
    <property type="evidence" value="ECO:0007669"/>
    <property type="project" value="UniProtKB-KW"/>
</dbReference>
<keyword evidence="1" id="KW-0645">Protease</keyword>
<protein>
    <submittedName>
        <fullName evidence="5">M20/M25/M40 family metallo-hydrolase</fullName>
    </submittedName>
</protein>
<dbReference type="EMBL" id="JACSZT010000020">
    <property type="protein sequence ID" value="MBC6499649.1"/>
    <property type="molecule type" value="Genomic_DNA"/>
</dbReference>
<evidence type="ECO:0000313" key="6">
    <source>
        <dbReference type="Proteomes" id="UP000650485"/>
    </source>
</evidence>
<dbReference type="Pfam" id="PF07687">
    <property type="entry name" value="M20_dimer"/>
    <property type="match status" value="1"/>
</dbReference>
<dbReference type="GO" id="GO:0009089">
    <property type="term" value="P:lysine biosynthetic process via diaminopimelate"/>
    <property type="evidence" value="ECO:0007669"/>
    <property type="project" value="TreeGrafter"/>
</dbReference>
<evidence type="ECO:0000256" key="2">
    <source>
        <dbReference type="ARBA" id="ARBA00022723"/>
    </source>
</evidence>
<reference evidence="5" key="1">
    <citation type="submission" date="2020-08" db="EMBL/GenBank/DDBJ databases">
        <title>Complete genome sequence of Weissella confusa strain FS54 provides insights into metabolic potential.</title>
        <authorList>
            <person name="Fhoula I."/>
            <person name="Najjari A."/>
            <person name="Lekired A."/>
            <person name="Bessrour-Aouam N."/>
            <person name="Jaballah S."/>
            <person name="Klibi N."/>
            <person name="Ouzari H.-I."/>
        </authorList>
    </citation>
    <scope>NUCLEOTIDE SEQUENCE</scope>
    <source>
        <strain evidence="5">FS54</strain>
    </source>
</reference>
<dbReference type="AlphaFoldDB" id="A0A413FRZ8"/>
<organism evidence="5 6">
    <name type="scientific">Weissella confusa</name>
    <name type="common">Lactobacillus confusus</name>
    <dbReference type="NCBI Taxonomy" id="1583"/>
    <lineage>
        <taxon>Bacteria</taxon>
        <taxon>Bacillati</taxon>
        <taxon>Bacillota</taxon>
        <taxon>Bacilli</taxon>
        <taxon>Lactobacillales</taxon>
        <taxon>Lactobacillaceae</taxon>
        <taxon>Weissella</taxon>
    </lineage>
</organism>
<dbReference type="GO" id="GO:0006508">
    <property type="term" value="P:proteolysis"/>
    <property type="evidence" value="ECO:0007669"/>
    <property type="project" value="UniProtKB-KW"/>
</dbReference>
<dbReference type="RefSeq" id="WP_118703850.1">
    <property type="nucleotide sequence ID" value="NZ_CABJBN010000002.1"/>
</dbReference>